<protein>
    <recommendedName>
        <fullName evidence="5">Translation initiation factor IF-2</fullName>
    </recommendedName>
</protein>
<reference evidence="3 4" key="1">
    <citation type="journal article" date="2012" name="Genet. Mol. Biol.">
        <title>Analysis of 16S rRNA and mxaF genes revealing insights into Methylobacterium niche-specific plant association.</title>
        <authorList>
            <person name="Dourado M.N."/>
            <person name="Andreote F.D."/>
            <person name="Dini-Andreote F."/>
            <person name="Conti R."/>
            <person name="Araujo J.M."/>
            <person name="Araujo W.L."/>
        </authorList>
    </citation>
    <scope>NUCLEOTIDE SEQUENCE [LARGE SCALE GENOMIC DNA]</scope>
    <source>
        <strain evidence="3 4">SR1.6/4</strain>
    </source>
</reference>
<feature type="transmembrane region" description="Helical" evidence="2">
    <location>
        <begin position="26"/>
        <end position="47"/>
    </location>
</feature>
<dbReference type="Proteomes" id="UP001349262">
    <property type="component" value="Unassembled WGS sequence"/>
</dbReference>
<evidence type="ECO:0008006" key="5">
    <source>
        <dbReference type="Google" id="ProtNLM"/>
    </source>
</evidence>
<keyword evidence="2" id="KW-0812">Transmembrane</keyword>
<evidence type="ECO:0000256" key="2">
    <source>
        <dbReference type="SAM" id="Phobius"/>
    </source>
</evidence>
<name>A0ABU7TAN4_9HYPH</name>
<proteinExistence type="predicted"/>
<dbReference type="EMBL" id="MLBY01000004">
    <property type="protein sequence ID" value="MEE7457651.1"/>
    <property type="molecule type" value="Genomic_DNA"/>
</dbReference>
<accession>A0ABU7TAN4</accession>
<feature type="region of interest" description="Disordered" evidence="1">
    <location>
        <begin position="1"/>
        <end position="20"/>
    </location>
</feature>
<keyword evidence="2" id="KW-0472">Membrane</keyword>
<comment type="caution">
    <text evidence="3">The sequence shown here is derived from an EMBL/GenBank/DDBJ whole genome shotgun (WGS) entry which is preliminary data.</text>
</comment>
<feature type="compositionally biased region" description="Low complexity" evidence="1">
    <location>
        <begin position="217"/>
        <end position="244"/>
    </location>
</feature>
<evidence type="ECO:0000313" key="3">
    <source>
        <dbReference type="EMBL" id="MEE7457651.1"/>
    </source>
</evidence>
<evidence type="ECO:0000313" key="4">
    <source>
        <dbReference type="Proteomes" id="UP001349262"/>
    </source>
</evidence>
<gene>
    <name evidence="3" type="ORF">MRSR164_12965</name>
</gene>
<feature type="compositionally biased region" description="Basic and acidic residues" evidence="1">
    <location>
        <begin position="185"/>
        <end position="213"/>
    </location>
</feature>
<organism evidence="3 4">
    <name type="scientific">Methylobacterium radiotolerans</name>
    <dbReference type="NCBI Taxonomy" id="31998"/>
    <lineage>
        <taxon>Bacteria</taxon>
        <taxon>Pseudomonadati</taxon>
        <taxon>Pseudomonadota</taxon>
        <taxon>Alphaproteobacteria</taxon>
        <taxon>Hyphomicrobiales</taxon>
        <taxon>Methylobacteriaceae</taxon>
        <taxon>Methylobacterium</taxon>
    </lineage>
</organism>
<feature type="region of interest" description="Disordered" evidence="1">
    <location>
        <begin position="79"/>
        <end position="104"/>
    </location>
</feature>
<evidence type="ECO:0000256" key="1">
    <source>
        <dbReference type="SAM" id="MobiDB-lite"/>
    </source>
</evidence>
<keyword evidence="2" id="KW-1133">Transmembrane helix</keyword>
<keyword evidence="4" id="KW-1185">Reference proteome</keyword>
<sequence>MSVAIHPSEARRGGSKASARPRMRTIAAIGGGGVAVLAFAAGAFSFFSDLADPRARPVRSAPVAPVASQWPDLKDGVPALATASAEPPPELRRASLPAAEPPPAAIAAPAPVQAASVQAAPASVPPGPAALPIEPVQTVPPAARTTASVSPAKVAVPLPPTRSETVRAKAEQPAKFVSLPATKPETARTEAAKPERGKAEASKSEAIKAEAARKTVAPARARAPEAKPTQTASAQAPAASPPAAREASDEPELLGVKIPGGRQIREGWDAAVSGLLGDK</sequence>
<feature type="region of interest" description="Disordered" evidence="1">
    <location>
        <begin position="142"/>
        <end position="267"/>
    </location>
</feature>